<dbReference type="PROSITE" id="PS50181">
    <property type="entry name" value="FBOX"/>
    <property type="match status" value="1"/>
</dbReference>
<sequence length="666" mass="71555">MASMKLRVRPASGGPTVRLQVPLLCSLQGFKDVLAPLISLPPLSFSLSLNKKDAIHGPGSALLSSFGVTSGDLLFYLVETGSGNLPLPTTTASQQSALVGGAPITRREVSSSVGASVYGSTAIDVSSNLPVSSRRAVDNSDLRDLCASAAARRATSFQSMRHPVEQTGDGLESSSSEPPCESIFSPSPIDIADDFQSSVGHEIVEAMAAGKGFDSFVGRRLPIPDLLQRVLYAERGKVRQACSYLILAVHAVMLETGFVRVEPGLAAAEGHELPPGWSSAGLVNLVYSLPDLLTSRDSESGRIQGEEALLRCQVVGNAVVVYGAVTGGTVHRLSLSVKKFMLEDAVLRTASDEANRQKDLGVEDMNQDITERSRSVVADFNDNPMALGFGNENHVFRDIFELWKDVKDSLSLPLLTVICEKAGLPPPPSLLRLPTELKIKVLDSLPAVALASLACVSSELRFLAASEDLWKQQYRQEFGAGGDRAPGGRGWKNAFVRDWENRRRREEDRREAERYFRNDMFPPGTPWRASAYPPHFGVLDYFQGMGGSSRRGIGGFGPDGGAGFRNYGFRGGPPGNPMAYAGNRAVGRLDFGFGGNRDDVGCFHSMDGVVYDGQGLRTWPSPNSLPTRGTRSLTGYGGGRGSEFRPRNRLDGDGDVGLSLGLGPYR</sequence>
<dbReference type="EMBL" id="KZ772673">
    <property type="protein sequence ID" value="PTQ50365.1"/>
    <property type="molecule type" value="Genomic_DNA"/>
</dbReference>
<feature type="compositionally biased region" description="Polar residues" evidence="1">
    <location>
        <begin position="621"/>
        <end position="633"/>
    </location>
</feature>
<keyword evidence="4" id="KW-1185">Reference proteome</keyword>
<dbReference type="InterPro" id="IPR001810">
    <property type="entry name" value="F-box_dom"/>
</dbReference>
<feature type="compositionally biased region" description="Basic and acidic residues" evidence="1">
    <location>
        <begin position="642"/>
        <end position="652"/>
    </location>
</feature>
<dbReference type="Gene3D" id="1.20.1280.50">
    <property type="match status" value="1"/>
</dbReference>
<dbReference type="CDD" id="cd22165">
    <property type="entry name" value="F-box_AtSKIP22-like"/>
    <property type="match status" value="1"/>
</dbReference>
<dbReference type="InterPro" id="IPR036047">
    <property type="entry name" value="F-box-like_dom_sf"/>
</dbReference>
<dbReference type="SUPFAM" id="SSF81383">
    <property type="entry name" value="F-box domain"/>
    <property type="match status" value="1"/>
</dbReference>
<feature type="compositionally biased region" description="Low complexity" evidence="1">
    <location>
        <begin position="656"/>
        <end position="666"/>
    </location>
</feature>
<dbReference type="Pfam" id="PF12937">
    <property type="entry name" value="F-box-like"/>
    <property type="match status" value="1"/>
</dbReference>
<evidence type="ECO:0000313" key="3">
    <source>
        <dbReference type="EMBL" id="PTQ50365.1"/>
    </source>
</evidence>
<evidence type="ECO:0000259" key="2">
    <source>
        <dbReference type="PROSITE" id="PS50181"/>
    </source>
</evidence>
<dbReference type="PANTHER" id="PTHR47602:SF2">
    <property type="entry name" value="F-BOX PROTEIN SKIP22"/>
    <property type="match status" value="1"/>
</dbReference>
<proteinExistence type="predicted"/>
<protein>
    <recommendedName>
        <fullName evidence="2">F-box domain-containing protein</fullName>
    </recommendedName>
</protein>
<reference evidence="4" key="1">
    <citation type="journal article" date="2017" name="Cell">
        <title>Insights into land plant evolution garnered from the Marchantia polymorpha genome.</title>
        <authorList>
            <person name="Bowman J.L."/>
            <person name="Kohchi T."/>
            <person name="Yamato K.T."/>
            <person name="Jenkins J."/>
            <person name="Shu S."/>
            <person name="Ishizaki K."/>
            <person name="Yamaoka S."/>
            <person name="Nishihama R."/>
            <person name="Nakamura Y."/>
            <person name="Berger F."/>
            <person name="Adam C."/>
            <person name="Aki S.S."/>
            <person name="Althoff F."/>
            <person name="Araki T."/>
            <person name="Arteaga-Vazquez M.A."/>
            <person name="Balasubrmanian S."/>
            <person name="Barry K."/>
            <person name="Bauer D."/>
            <person name="Boehm C.R."/>
            <person name="Briginshaw L."/>
            <person name="Caballero-Perez J."/>
            <person name="Catarino B."/>
            <person name="Chen F."/>
            <person name="Chiyoda S."/>
            <person name="Chovatia M."/>
            <person name="Davies K.M."/>
            <person name="Delmans M."/>
            <person name="Demura T."/>
            <person name="Dierschke T."/>
            <person name="Dolan L."/>
            <person name="Dorantes-Acosta A.E."/>
            <person name="Eklund D.M."/>
            <person name="Florent S.N."/>
            <person name="Flores-Sandoval E."/>
            <person name="Fujiyama A."/>
            <person name="Fukuzawa H."/>
            <person name="Galik B."/>
            <person name="Grimanelli D."/>
            <person name="Grimwood J."/>
            <person name="Grossniklaus U."/>
            <person name="Hamada T."/>
            <person name="Haseloff J."/>
            <person name="Hetherington A.J."/>
            <person name="Higo A."/>
            <person name="Hirakawa Y."/>
            <person name="Hundley H.N."/>
            <person name="Ikeda Y."/>
            <person name="Inoue K."/>
            <person name="Inoue S.I."/>
            <person name="Ishida S."/>
            <person name="Jia Q."/>
            <person name="Kakita M."/>
            <person name="Kanazawa T."/>
            <person name="Kawai Y."/>
            <person name="Kawashima T."/>
            <person name="Kennedy M."/>
            <person name="Kinose K."/>
            <person name="Kinoshita T."/>
            <person name="Kohara Y."/>
            <person name="Koide E."/>
            <person name="Komatsu K."/>
            <person name="Kopischke S."/>
            <person name="Kubo M."/>
            <person name="Kyozuka J."/>
            <person name="Lagercrantz U."/>
            <person name="Lin S.S."/>
            <person name="Lindquist E."/>
            <person name="Lipzen A.M."/>
            <person name="Lu C.W."/>
            <person name="De Luna E."/>
            <person name="Martienssen R.A."/>
            <person name="Minamino N."/>
            <person name="Mizutani M."/>
            <person name="Mizutani M."/>
            <person name="Mochizuki N."/>
            <person name="Monte I."/>
            <person name="Mosher R."/>
            <person name="Nagasaki H."/>
            <person name="Nakagami H."/>
            <person name="Naramoto S."/>
            <person name="Nishitani K."/>
            <person name="Ohtani M."/>
            <person name="Okamoto T."/>
            <person name="Okumura M."/>
            <person name="Phillips J."/>
            <person name="Pollak B."/>
            <person name="Reinders A."/>
            <person name="Rovekamp M."/>
            <person name="Sano R."/>
            <person name="Sawa S."/>
            <person name="Schmid M.W."/>
            <person name="Shirakawa M."/>
            <person name="Solano R."/>
            <person name="Spunde A."/>
            <person name="Suetsugu N."/>
            <person name="Sugano S."/>
            <person name="Sugiyama A."/>
            <person name="Sun R."/>
            <person name="Suzuki Y."/>
            <person name="Takenaka M."/>
            <person name="Takezawa D."/>
            <person name="Tomogane H."/>
            <person name="Tsuzuki M."/>
            <person name="Ueda T."/>
            <person name="Umeda M."/>
            <person name="Ward J.M."/>
            <person name="Watanabe Y."/>
            <person name="Yazaki K."/>
            <person name="Yokoyama R."/>
            <person name="Yoshitake Y."/>
            <person name="Yotsui I."/>
            <person name="Zachgo S."/>
            <person name="Schmutz J."/>
        </authorList>
    </citation>
    <scope>NUCLEOTIDE SEQUENCE [LARGE SCALE GENOMIC DNA]</scope>
    <source>
        <strain evidence="4">Tak-1</strain>
    </source>
</reference>
<evidence type="ECO:0000313" key="4">
    <source>
        <dbReference type="Proteomes" id="UP000244005"/>
    </source>
</evidence>
<evidence type="ECO:0000256" key="1">
    <source>
        <dbReference type="SAM" id="MobiDB-lite"/>
    </source>
</evidence>
<dbReference type="AlphaFoldDB" id="A0A2R6XWA3"/>
<dbReference type="PANTHER" id="PTHR47602">
    <property type="entry name" value="F-BOX PROTEIN SKIP22"/>
    <property type="match status" value="1"/>
</dbReference>
<dbReference type="SMART" id="SM00256">
    <property type="entry name" value="FBOX"/>
    <property type="match status" value="1"/>
</dbReference>
<organism evidence="3 4">
    <name type="scientific">Marchantia polymorpha</name>
    <name type="common">Common liverwort</name>
    <name type="synonym">Marchantia aquatica</name>
    <dbReference type="NCBI Taxonomy" id="3197"/>
    <lineage>
        <taxon>Eukaryota</taxon>
        <taxon>Viridiplantae</taxon>
        <taxon>Streptophyta</taxon>
        <taxon>Embryophyta</taxon>
        <taxon>Marchantiophyta</taxon>
        <taxon>Marchantiopsida</taxon>
        <taxon>Marchantiidae</taxon>
        <taxon>Marchantiales</taxon>
        <taxon>Marchantiaceae</taxon>
        <taxon>Marchantia</taxon>
    </lineage>
</organism>
<name>A0A2R6XWA3_MARPO</name>
<accession>A0A2R6XWA3</accession>
<gene>
    <name evidence="3" type="ORF">MARPO_0001s0353</name>
</gene>
<dbReference type="OrthoDB" id="101791at2759"/>
<dbReference type="Gene3D" id="3.40.1000.30">
    <property type="match status" value="2"/>
</dbReference>
<feature type="region of interest" description="Disordered" evidence="1">
    <location>
        <begin position="621"/>
        <end position="666"/>
    </location>
</feature>
<feature type="region of interest" description="Disordered" evidence="1">
    <location>
        <begin position="157"/>
        <end position="179"/>
    </location>
</feature>
<feature type="domain" description="F-box" evidence="2">
    <location>
        <begin position="427"/>
        <end position="473"/>
    </location>
</feature>
<dbReference type="Gramene" id="Mp1g20160.1">
    <property type="protein sequence ID" value="Mp1g20160.1.cds1"/>
    <property type="gene ID" value="Mp1g20160"/>
</dbReference>
<dbReference type="OMA" id="QRPNLPH"/>
<dbReference type="Proteomes" id="UP000244005">
    <property type="component" value="Unassembled WGS sequence"/>
</dbReference>